<reference evidence="2" key="1">
    <citation type="submission" date="2019-08" db="EMBL/GenBank/DDBJ databases">
        <authorList>
            <person name="Kucharzyk K."/>
            <person name="Murdoch R.W."/>
            <person name="Higgins S."/>
            <person name="Loffler F."/>
        </authorList>
    </citation>
    <scope>NUCLEOTIDE SEQUENCE</scope>
</reference>
<accession>A0A644YRR5</accession>
<feature type="transmembrane region" description="Helical" evidence="1">
    <location>
        <begin position="97"/>
        <end position="116"/>
    </location>
</feature>
<evidence type="ECO:0000256" key="1">
    <source>
        <dbReference type="SAM" id="Phobius"/>
    </source>
</evidence>
<protein>
    <submittedName>
        <fullName evidence="2">Uncharacterized protein</fullName>
    </submittedName>
</protein>
<dbReference type="AlphaFoldDB" id="A0A644YRR5"/>
<proteinExistence type="predicted"/>
<keyword evidence="1" id="KW-0472">Membrane</keyword>
<name>A0A644YRR5_9ZZZZ</name>
<keyword evidence="1" id="KW-0812">Transmembrane</keyword>
<keyword evidence="1" id="KW-1133">Transmembrane helix</keyword>
<organism evidence="2">
    <name type="scientific">bioreactor metagenome</name>
    <dbReference type="NCBI Taxonomy" id="1076179"/>
    <lineage>
        <taxon>unclassified sequences</taxon>
        <taxon>metagenomes</taxon>
        <taxon>ecological metagenomes</taxon>
    </lineage>
</organism>
<gene>
    <name evidence="2" type="ORF">SDC9_75703</name>
</gene>
<sequence>MEYLAGFQTWQAAHSLSERLEKAGIAILIIDSGRDARRLSTAKYLVYSALDFQHEDAVQLMRNPKHTIAHPVDVAAYHAHMGSKEGLEAANRAITKGMLWMLAGVVLLVALIVWVSQWPRY</sequence>
<evidence type="ECO:0000313" key="2">
    <source>
        <dbReference type="EMBL" id="MPM29163.1"/>
    </source>
</evidence>
<comment type="caution">
    <text evidence="2">The sequence shown here is derived from an EMBL/GenBank/DDBJ whole genome shotgun (WGS) entry which is preliminary data.</text>
</comment>
<dbReference type="EMBL" id="VSSQ01005441">
    <property type="protein sequence ID" value="MPM29163.1"/>
    <property type="molecule type" value="Genomic_DNA"/>
</dbReference>